<accession>A0A0C9X4M7</accession>
<dbReference type="EMBL" id="KN838901">
    <property type="protein sequence ID" value="KIJ92566.1"/>
    <property type="molecule type" value="Genomic_DNA"/>
</dbReference>
<proteinExistence type="predicted"/>
<dbReference type="AlphaFoldDB" id="A0A0C9X4M7"/>
<reference evidence="1 2" key="1">
    <citation type="submission" date="2014-04" db="EMBL/GenBank/DDBJ databases">
        <authorList>
            <consortium name="DOE Joint Genome Institute"/>
            <person name="Kuo A."/>
            <person name="Kohler A."/>
            <person name="Nagy L.G."/>
            <person name="Floudas D."/>
            <person name="Copeland A."/>
            <person name="Barry K.W."/>
            <person name="Cichocki N."/>
            <person name="Veneault-Fourrey C."/>
            <person name="LaButti K."/>
            <person name="Lindquist E.A."/>
            <person name="Lipzen A."/>
            <person name="Lundell T."/>
            <person name="Morin E."/>
            <person name="Murat C."/>
            <person name="Sun H."/>
            <person name="Tunlid A."/>
            <person name="Henrissat B."/>
            <person name="Grigoriev I.V."/>
            <person name="Hibbett D.S."/>
            <person name="Martin F."/>
            <person name="Nordberg H.P."/>
            <person name="Cantor M.N."/>
            <person name="Hua S.X."/>
        </authorList>
    </citation>
    <scope>NUCLEOTIDE SEQUENCE [LARGE SCALE GENOMIC DNA]</scope>
    <source>
        <strain evidence="1 2">LaAM-08-1</strain>
    </source>
</reference>
<reference evidence="2" key="2">
    <citation type="submission" date="2015-01" db="EMBL/GenBank/DDBJ databases">
        <title>Evolutionary Origins and Diversification of the Mycorrhizal Mutualists.</title>
        <authorList>
            <consortium name="DOE Joint Genome Institute"/>
            <consortium name="Mycorrhizal Genomics Consortium"/>
            <person name="Kohler A."/>
            <person name="Kuo A."/>
            <person name="Nagy L.G."/>
            <person name="Floudas D."/>
            <person name="Copeland A."/>
            <person name="Barry K.W."/>
            <person name="Cichocki N."/>
            <person name="Veneault-Fourrey C."/>
            <person name="LaButti K."/>
            <person name="Lindquist E.A."/>
            <person name="Lipzen A."/>
            <person name="Lundell T."/>
            <person name="Morin E."/>
            <person name="Murat C."/>
            <person name="Riley R."/>
            <person name="Ohm R."/>
            <person name="Sun H."/>
            <person name="Tunlid A."/>
            <person name="Henrissat B."/>
            <person name="Grigoriev I.V."/>
            <person name="Hibbett D.S."/>
            <person name="Martin F."/>
        </authorList>
    </citation>
    <scope>NUCLEOTIDE SEQUENCE [LARGE SCALE GENOMIC DNA]</scope>
    <source>
        <strain evidence="2">LaAM-08-1</strain>
    </source>
</reference>
<evidence type="ECO:0000313" key="1">
    <source>
        <dbReference type="EMBL" id="KIJ92566.1"/>
    </source>
</evidence>
<gene>
    <name evidence="1" type="ORF">K443DRAFT_429624</name>
</gene>
<keyword evidence="2" id="KW-1185">Reference proteome</keyword>
<protein>
    <submittedName>
        <fullName evidence="1">Uncharacterized protein</fullName>
    </submittedName>
</protein>
<evidence type="ECO:0000313" key="2">
    <source>
        <dbReference type="Proteomes" id="UP000054477"/>
    </source>
</evidence>
<dbReference type="Proteomes" id="UP000054477">
    <property type="component" value="Unassembled WGS sequence"/>
</dbReference>
<organism evidence="1 2">
    <name type="scientific">Laccaria amethystina LaAM-08-1</name>
    <dbReference type="NCBI Taxonomy" id="1095629"/>
    <lineage>
        <taxon>Eukaryota</taxon>
        <taxon>Fungi</taxon>
        <taxon>Dikarya</taxon>
        <taxon>Basidiomycota</taxon>
        <taxon>Agaricomycotina</taxon>
        <taxon>Agaricomycetes</taxon>
        <taxon>Agaricomycetidae</taxon>
        <taxon>Agaricales</taxon>
        <taxon>Agaricineae</taxon>
        <taxon>Hydnangiaceae</taxon>
        <taxon>Laccaria</taxon>
    </lineage>
</organism>
<dbReference type="OrthoDB" id="3051534at2759"/>
<dbReference type="HOGENOM" id="CLU_829151_0_0_1"/>
<name>A0A0C9X4M7_9AGAR</name>
<sequence>MSQPAYRDRRRQNASIFAGICQKFPNIPETVVVSIIFHDFSALDLYDLPLEYGSKVMPGWLPHQTRWPESFPELAVTWSREPNLIFRHLFTYFSVLSAYFCNQPTIPLGFFRYLDHLQYLSGLHEWTRVHAYHIEFFNNRILDMRHGDFSKWAHSDISLMKKYGFDQETLLLEPNQYATNRLFYNGKIWQLVNDPSRALINCIVRRTRDPYADEIQYVAQFKVCTNRLDMCNLPFGRAGQRFLPITNRCGGYQFYDVSMIRKHYSYEGGDLPFLDVVAVLEDCDARENHEKEEKAKIAAEKAQRRSQRIAHFKALLPRVGHFLSLRLHLQHFKREEASASQSDLQKYAE</sequence>